<dbReference type="Proteomes" id="UP000604046">
    <property type="component" value="Unassembled WGS sequence"/>
</dbReference>
<dbReference type="Gene3D" id="2.60.120.650">
    <property type="entry name" value="Cupin"/>
    <property type="match status" value="1"/>
</dbReference>
<evidence type="ECO:0000313" key="4">
    <source>
        <dbReference type="Proteomes" id="UP000604046"/>
    </source>
</evidence>
<reference evidence="3" key="1">
    <citation type="submission" date="2021-02" db="EMBL/GenBank/DDBJ databases">
        <authorList>
            <person name="Dougan E. K."/>
            <person name="Rhodes N."/>
            <person name="Thang M."/>
            <person name="Chan C."/>
        </authorList>
    </citation>
    <scope>NUCLEOTIDE SEQUENCE</scope>
</reference>
<gene>
    <name evidence="3" type="primary">JMJ30</name>
    <name evidence="3" type="ORF">SNAT2548_LOCUS2974</name>
</gene>
<keyword evidence="4" id="KW-1185">Reference proteome</keyword>
<dbReference type="PANTHER" id="PTHR12461">
    <property type="entry name" value="HYPOXIA-INDUCIBLE FACTOR 1 ALPHA INHIBITOR-RELATED"/>
    <property type="match status" value="1"/>
</dbReference>
<sequence length="322" mass="35562">MLVELLLALSSHASGSGSSAVKHADGVFIFAPAGVFRSCALLFVRLLDDDVRAERAEAAQLLVAGQFPITCLPETTPTGSRVRRLERLADDPGPDKLKELLSQSQPFFFPGALESWPARTRWNSLAYLDGKAGHRLVPTELGSNVGADGWKEELMPFSRFLEEFLAPSCRGAHAQTAYLAQHELFEQCPVLRADIAVPQTWQEVLGAPTRCNAWVGTSRTLTPCHWDSYDNFLAQVQGFKRVVLLAPNQHTKLHVRVDAGTGAQGNISPVNVEEPDLNQYPDFREAETLVVDLAPGDVLYMPSGWWHQVRALTPSISVNFWY</sequence>
<evidence type="ECO:0000313" key="3">
    <source>
        <dbReference type="EMBL" id="CAE7022996.1"/>
    </source>
</evidence>
<dbReference type="InterPro" id="IPR003347">
    <property type="entry name" value="JmjC_dom"/>
</dbReference>
<dbReference type="SMART" id="SM00558">
    <property type="entry name" value="JmjC"/>
    <property type="match status" value="1"/>
</dbReference>
<dbReference type="PANTHER" id="PTHR12461:SF101">
    <property type="entry name" value="TRNA WYBUTOSINE-SYNTHESIZING PROTEIN 4"/>
    <property type="match status" value="1"/>
</dbReference>
<feature type="chain" id="PRO_5032293781" evidence="1">
    <location>
        <begin position="16"/>
        <end position="322"/>
    </location>
</feature>
<organism evidence="3 4">
    <name type="scientific">Symbiodinium natans</name>
    <dbReference type="NCBI Taxonomy" id="878477"/>
    <lineage>
        <taxon>Eukaryota</taxon>
        <taxon>Sar</taxon>
        <taxon>Alveolata</taxon>
        <taxon>Dinophyceae</taxon>
        <taxon>Suessiales</taxon>
        <taxon>Symbiodiniaceae</taxon>
        <taxon>Symbiodinium</taxon>
    </lineage>
</organism>
<feature type="domain" description="JmjC" evidence="2">
    <location>
        <begin position="186"/>
        <end position="322"/>
    </location>
</feature>
<proteinExistence type="predicted"/>
<name>A0A812I9Z1_9DINO</name>
<dbReference type="OrthoDB" id="436931at2759"/>
<dbReference type="SUPFAM" id="SSF51197">
    <property type="entry name" value="Clavaminate synthase-like"/>
    <property type="match status" value="1"/>
</dbReference>
<keyword evidence="1" id="KW-0732">Signal</keyword>
<dbReference type="Pfam" id="PF13621">
    <property type="entry name" value="Cupin_8"/>
    <property type="match status" value="1"/>
</dbReference>
<accession>A0A812I9Z1</accession>
<comment type="caution">
    <text evidence="3">The sequence shown here is derived from an EMBL/GenBank/DDBJ whole genome shotgun (WGS) entry which is preliminary data.</text>
</comment>
<evidence type="ECO:0000256" key="1">
    <source>
        <dbReference type="SAM" id="SignalP"/>
    </source>
</evidence>
<feature type="signal peptide" evidence="1">
    <location>
        <begin position="1"/>
        <end position="15"/>
    </location>
</feature>
<dbReference type="EMBL" id="CAJNDS010000180">
    <property type="protein sequence ID" value="CAE7022996.1"/>
    <property type="molecule type" value="Genomic_DNA"/>
</dbReference>
<protein>
    <submittedName>
        <fullName evidence="3">JMJ30 protein</fullName>
    </submittedName>
</protein>
<dbReference type="InterPro" id="IPR041667">
    <property type="entry name" value="Cupin_8"/>
</dbReference>
<evidence type="ECO:0000259" key="2">
    <source>
        <dbReference type="PROSITE" id="PS51184"/>
    </source>
</evidence>
<dbReference type="PROSITE" id="PS51184">
    <property type="entry name" value="JMJC"/>
    <property type="match status" value="1"/>
</dbReference>
<dbReference type="AlphaFoldDB" id="A0A812I9Z1"/>